<accession>A0A1I0QRK9</accession>
<dbReference type="RefSeq" id="WP_092454320.1">
    <property type="nucleotide sequence ID" value="NZ_FOJI01000009.1"/>
</dbReference>
<dbReference type="OrthoDB" id="9811177at2"/>
<dbReference type="Pfam" id="PF01863">
    <property type="entry name" value="YgjP-like"/>
    <property type="match status" value="1"/>
</dbReference>
<feature type="domain" description="YgjP-like metallopeptidase" evidence="1">
    <location>
        <begin position="21"/>
        <end position="208"/>
    </location>
</feature>
<proteinExistence type="predicted"/>
<dbReference type="STRING" id="99656.SAMN05421659_10929"/>
<dbReference type="PANTHER" id="PTHR30399">
    <property type="entry name" value="UNCHARACTERIZED PROTEIN YGJP"/>
    <property type="match status" value="1"/>
</dbReference>
<protein>
    <recommendedName>
        <fullName evidence="1">YgjP-like metallopeptidase domain-containing protein</fullName>
    </recommendedName>
</protein>
<dbReference type="EMBL" id="FOJI01000009">
    <property type="protein sequence ID" value="SEW30177.1"/>
    <property type="molecule type" value="Genomic_DNA"/>
</dbReference>
<evidence type="ECO:0000259" key="1">
    <source>
        <dbReference type="Pfam" id="PF01863"/>
    </source>
</evidence>
<keyword evidence="3" id="KW-1185">Reference proteome</keyword>
<dbReference type="InterPro" id="IPR002725">
    <property type="entry name" value="YgjP-like_metallopeptidase"/>
</dbReference>
<dbReference type="Proteomes" id="UP000199701">
    <property type="component" value="Unassembled WGS sequence"/>
</dbReference>
<dbReference type="AlphaFoldDB" id="A0A1I0QRK9"/>
<dbReference type="CDD" id="cd07344">
    <property type="entry name" value="M48_yhfN_like"/>
    <property type="match status" value="1"/>
</dbReference>
<dbReference type="PANTHER" id="PTHR30399:SF1">
    <property type="entry name" value="UTP PYROPHOSPHATASE"/>
    <property type="match status" value="1"/>
</dbReference>
<evidence type="ECO:0000313" key="2">
    <source>
        <dbReference type="EMBL" id="SEW30177.1"/>
    </source>
</evidence>
<reference evidence="2 3" key="1">
    <citation type="submission" date="2016-10" db="EMBL/GenBank/DDBJ databases">
        <authorList>
            <person name="de Groot N.N."/>
        </authorList>
    </citation>
    <scope>NUCLEOTIDE SEQUENCE [LARGE SCALE GENOMIC DNA]</scope>
    <source>
        <strain evidence="2 3">DSM 9179</strain>
    </source>
</reference>
<name>A0A1I0QRK9_9FIRM</name>
<sequence length="217" mass="25584">MQITIDDKIIYFNVQYSNRTKIEMVIDPSGHITVKAPTKTPPEDIFRFLKSNANPLLKLYKKLENREWISSNKSYNHEENFLYLGKPCKLDDLLEFVPETDEEIQLQLKKFYIAKTKEIIKKRVKYYEKIIGTKAKSFTIVESSGTWGTCNSMNVLTFNYRLSMAPMSAIDYVVIHELCHTFHMNHDRSFWRKVGSYDLNYKENEDFFKKFGGVMTI</sequence>
<organism evidence="2 3">
    <name type="scientific">[Clostridium] fimetarium</name>
    <dbReference type="NCBI Taxonomy" id="99656"/>
    <lineage>
        <taxon>Bacteria</taxon>
        <taxon>Bacillati</taxon>
        <taxon>Bacillota</taxon>
        <taxon>Clostridia</taxon>
        <taxon>Lachnospirales</taxon>
        <taxon>Lachnospiraceae</taxon>
    </lineage>
</organism>
<dbReference type="Gene3D" id="3.30.2010.10">
    <property type="entry name" value="Metalloproteases ('zincins'), catalytic domain"/>
    <property type="match status" value="1"/>
</dbReference>
<evidence type="ECO:0000313" key="3">
    <source>
        <dbReference type="Proteomes" id="UP000199701"/>
    </source>
</evidence>
<dbReference type="InterPro" id="IPR053136">
    <property type="entry name" value="UTP_pyrophosphatase-like"/>
</dbReference>
<gene>
    <name evidence="2" type="ORF">SAMN05421659_10929</name>
</gene>